<evidence type="ECO:0000256" key="3">
    <source>
        <dbReference type="ARBA" id="ARBA00022645"/>
    </source>
</evidence>
<dbReference type="GO" id="GO:0030288">
    <property type="term" value="C:outer membrane-bounded periplasmic space"/>
    <property type="evidence" value="ECO:0007669"/>
    <property type="project" value="TreeGrafter"/>
</dbReference>
<evidence type="ECO:0000256" key="14">
    <source>
        <dbReference type="ARBA" id="ARBA00049902"/>
    </source>
</evidence>
<dbReference type="InterPro" id="IPR036950">
    <property type="entry name" value="PBP_transglycosylase"/>
</dbReference>
<comment type="subcellular location">
    <subcellularLocation>
        <location evidence="1">Cell membrane</location>
    </subcellularLocation>
</comment>
<dbReference type="InterPro" id="IPR012338">
    <property type="entry name" value="Beta-lactam/transpept-like"/>
</dbReference>
<evidence type="ECO:0000256" key="5">
    <source>
        <dbReference type="ARBA" id="ARBA00022676"/>
    </source>
</evidence>
<dbReference type="GO" id="GO:0008360">
    <property type="term" value="P:regulation of cell shape"/>
    <property type="evidence" value="ECO:0007669"/>
    <property type="project" value="UniProtKB-KW"/>
</dbReference>
<evidence type="ECO:0000256" key="6">
    <source>
        <dbReference type="ARBA" id="ARBA00022679"/>
    </source>
</evidence>
<name>A0A0G1XPZ3_9BACT</name>
<dbReference type="GO" id="GO:0008955">
    <property type="term" value="F:peptidoglycan glycosyltransferase activity"/>
    <property type="evidence" value="ECO:0007669"/>
    <property type="project" value="UniProtKB-EC"/>
</dbReference>
<keyword evidence="5" id="KW-0328">Glycosyltransferase</keyword>
<comment type="caution">
    <text evidence="18">The sequence shown here is derived from an EMBL/GenBank/DDBJ whole genome shotgun (WGS) entry which is preliminary data.</text>
</comment>
<keyword evidence="2" id="KW-1003">Cell membrane</keyword>
<evidence type="ECO:0000256" key="2">
    <source>
        <dbReference type="ARBA" id="ARBA00022475"/>
    </source>
</evidence>
<evidence type="ECO:0000256" key="13">
    <source>
        <dbReference type="ARBA" id="ARBA00044770"/>
    </source>
</evidence>
<dbReference type="PANTHER" id="PTHR32282">
    <property type="entry name" value="BINDING PROTEIN TRANSPEPTIDASE, PUTATIVE-RELATED"/>
    <property type="match status" value="1"/>
</dbReference>
<evidence type="ECO:0000256" key="9">
    <source>
        <dbReference type="ARBA" id="ARBA00022984"/>
    </source>
</evidence>
<accession>A0A0G1XPZ3</accession>
<dbReference type="InterPro" id="IPR001264">
    <property type="entry name" value="Glyco_trans_51"/>
</dbReference>
<evidence type="ECO:0000256" key="15">
    <source>
        <dbReference type="SAM" id="Phobius"/>
    </source>
</evidence>
<evidence type="ECO:0000256" key="4">
    <source>
        <dbReference type="ARBA" id="ARBA00022670"/>
    </source>
</evidence>
<keyword evidence="3" id="KW-0121">Carboxypeptidase</keyword>
<organism evidence="18 19">
    <name type="scientific">Candidatus Uhrbacteria bacterium GW2011_GWA2_53_10</name>
    <dbReference type="NCBI Taxonomy" id="1618980"/>
    <lineage>
        <taxon>Bacteria</taxon>
        <taxon>Candidatus Uhriibacteriota</taxon>
    </lineage>
</organism>
<gene>
    <name evidence="18" type="ORF">UY77_C0009G0013</name>
</gene>
<dbReference type="SUPFAM" id="SSF53955">
    <property type="entry name" value="Lysozyme-like"/>
    <property type="match status" value="1"/>
</dbReference>
<keyword evidence="9" id="KW-0573">Peptidoglycan synthesis</keyword>
<keyword evidence="15" id="KW-0812">Transmembrane</keyword>
<dbReference type="InterPro" id="IPR023346">
    <property type="entry name" value="Lysozyme-like_dom_sf"/>
</dbReference>
<dbReference type="Pfam" id="PF00905">
    <property type="entry name" value="Transpeptidase"/>
    <property type="match status" value="1"/>
</dbReference>
<dbReference type="GO" id="GO:0071555">
    <property type="term" value="P:cell wall organization"/>
    <property type="evidence" value="ECO:0007669"/>
    <property type="project" value="UniProtKB-KW"/>
</dbReference>
<sequence>MASLSSHRGYTWRRSRSSSEHRKGSGRFNKEWAKNAVLLGIAALFAGSIGILGVFAYVSRDLPDPNALTERLVKQSTKIYDRTGEHLLYEIYSDENRTLVKMQEGFCKDKPLEETDHAGIPLLAIQATIAAEDRVFCAHHGFTVKGLARAVLFGGSRGGGSTLTQQLVKNAVLSNEKTLTRKAKELILSIELERRYSKDEILQIYFNEIPYGSTYYGIQAAAQNYFRKTVNGLSLAEVATLAALPKSPTTYLNNPDLLHARRDWILNEMVEMGFVTAEAASEAKAQETPVKVKVTNIQAPHFVFYVKEALEERYGRRTVEEGGLKVLTSLNFNLQTAAEEAVTSGVDTRGKQYQFTNASLVAMDPKTGQVLAMVGSKDYFDDDIDGQVNVSLRPRQPGSSFKPIVYAKAFASSYTPNTILWDVKTDFPTPVGIYAPNNYDLKERGPVRAREALQGSLNIPAVEMLYLVGIDPTLNFAESLGYTTFGNRSNFGLAIVLGGGEVKLLEHVNAYATFANAGVHFDPINILKVEDASGHILEEWKAMDGRKVVEPNAAAMISNVLSDNSARSYVFGPTSYLQLGARPVAAKTGTTNDYHDAWTVGYTPSLAAGVWVGNNNYDAMKRGADGSIIAAPIWNQRHRIHPCHLP</sequence>
<reference evidence="18 19" key="1">
    <citation type="journal article" date="2015" name="Nature">
        <title>rRNA introns, odd ribosomes, and small enigmatic genomes across a large radiation of phyla.</title>
        <authorList>
            <person name="Brown C.T."/>
            <person name="Hug L.A."/>
            <person name="Thomas B.C."/>
            <person name="Sharon I."/>
            <person name="Castelle C.J."/>
            <person name="Singh A."/>
            <person name="Wilkins M.J."/>
            <person name="Williams K.H."/>
            <person name="Banfield J.F."/>
        </authorList>
    </citation>
    <scope>NUCLEOTIDE SEQUENCE [LARGE SCALE GENOMIC DNA]</scope>
</reference>
<evidence type="ECO:0000256" key="7">
    <source>
        <dbReference type="ARBA" id="ARBA00022801"/>
    </source>
</evidence>
<evidence type="ECO:0000259" key="16">
    <source>
        <dbReference type="Pfam" id="PF00905"/>
    </source>
</evidence>
<dbReference type="GO" id="GO:0005886">
    <property type="term" value="C:plasma membrane"/>
    <property type="evidence" value="ECO:0007669"/>
    <property type="project" value="UniProtKB-SubCell"/>
</dbReference>
<evidence type="ECO:0000313" key="18">
    <source>
        <dbReference type="EMBL" id="KKW32945.1"/>
    </source>
</evidence>
<dbReference type="EMBL" id="LCRI01000009">
    <property type="protein sequence ID" value="KKW32945.1"/>
    <property type="molecule type" value="Genomic_DNA"/>
</dbReference>
<evidence type="ECO:0000256" key="8">
    <source>
        <dbReference type="ARBA" id="ARBA00022960"/>
    </source>
</evidence>
<proteinExistence type="predicted"/>
<keyword evidence="10 15" id="KW-0472">Membrane</keyword>
<dbReference type="PATRIC" id="fig|1618980.3.peg.206"/>
<dbReference type="SUPFAM" id="SSF56601">
    <property type="entry name" value="beta-lactamase/transpeptidase-like"/>
    <property type="match status" value="1"/>
</dbReference>
<evidence type="ECO:0000259" key="17">
    <source>
        <dbReference type="Pfam" id="PF00912"/>
    </source>
</evidence>
<feature type="domain" description="Glycosyl transferase family 51" evidence="17">
    <location>
        <begin position="115"/>
        <end position="269"/>
    </location>
</feature>
<evidence type="ECO:0000256" key="12">
    <source>
        <dbReference type="ARBA" id="ARBA00023316"/>
    </source>
</evidence>
<feature type="domain" description="Penicillin-binding protein transpeptidase" evidence="16">
    <location>
        <begin position="359"/>
        <end position="635"/>
    </location>
</feature>
<dbReference type="Gene3D" id="1.10.3810.10">
    <property type="entry name" value="Biosynthetic peptidoglycan transglycosylase-like"/>
    <property type="match status" value="1"/>
</dbReference>
<evidence type="ECO:0000256" key="1">
    <source>
        <dbReference type="ARBA" id="ARBA00004236"/>
    </source>
</evidence>
<protein>
    <recommendedName>
        <fullName evidence="13">peptidoglycan glycosyltransferase</fullName>
        <ecNumber evidence="13">2.4.99.28</ecNumber>
    </recommendedName>
</protein>
<dbReference type="GO" id="GO:0006508">
    <property type="term" value="P:proteolysis"/>
    <property type="evidence" value="ECO:0007669"/>
    <property type="project" value="UniProtKB-KW"/>
</dbReference>
<dbReference type="AlphaFoldDB" id="A0A0G1XPZ3"/>
<comment type="catalytic activity">
    <reaction evidence="14">
        <text>[GlcNAc-(1-&gt;4)-Mur2Ac(oyl-L-Ala-gamma-D-Glu-L-Lys-D-Ala-D-Ala)](n)-di-trans,octa-cis-undecaprenyl diphosphate + beta-D-GlcNAc-(1-&gt;4)-Mur2Ac(oyl-L-Ala-gamma-D-Glu-L-Lys-D-Ala-D-Ala)-di-trans,octa-cis-undecaprenyl diphosphate = [GlcNAc-(1-&gt;4)-Mur2Ac(oyl-L-Ala-gamma-D-Glu-L-Lys-D-Ala-D-Ala)](n+1)-di-trans,octa-cis-undecaprenyl diphosphate + di-trans,octa-cis-undecaprenyl diphosphate + H(+)</text>
        <dbReference type="Rhea" id="RHEA:23708"/>
        <dbReference type="Rhea" id="RHEA-COMP:9602"/>
        <dbReference type="Rhea" id="RHEA-COMP:9603"/>
        <dbReference type="ChEBI" id="CHEBI:15378"/>
        <dbReference type="ChEBI" id="CHEBI:58405"/>
        <dbReference type="ChEBI" id="CHEBI:60033"/>
        <dbReference type="ChEBI" id="CHEBI:78435"/>
        <dbReference type="EC" id="2.4.99.28"/>
    </reaction>
</comment>
<dbReference type="PANTHER" id="PTHR32282:SF11">
    <property type="entry name" value="PENICILLIN-BINDING PROTEIN 1B"/>
    <property type="match status" value="1"/>
</dbReference>
<dbReference type="GO" id="GO:0009252">
    <property type="term" value="P:peptidoglycan biosynthetic process"/>
    <property type="evidence" value="ECO:0007669"/>
    <property type="project" value="UniProtKB-KW"/>
</dbReference>
<dbReference type="InterPro" id="IPR001460">
    <property type="entry name" value="PCN-bd_Tpept"/>
</dbReference>
<dbReference type="Pfam" id="PF00912">
    <property type="entry name" value="Transgly"/>
    <property type="match status" value="1"/>
</dbReference>
<evidence type="ECO:0000256" key="11">
    <source>
        <dbReference type="ARBA" id="ARBA00023268"/>
    </source>
</evidence>
<dbReference type="InterPro" id="IPR050396">
    <property type="entry name" value="Glycosyltr_51/Transpeptidase"/>
</dbReference>
<keyword evidence="7" id="KW-0378">Hydrolase</keyword>
<keyword evidence="12" id="KW-0961">Cell wall biogenesis/degradation</keyword>
<dbReference type="Gene3D" id="3.40.710.10">
    <property type="entry name" value="DD-peptidase/beta-lactamase superfamily"/>
    <property type="match status" value="1"/>
</dbReference>
<keyword evidence="15" id="KW-1133">Transmembrane helix</keyword>
<evidence type="ECO:0000256" key="10">
    <source>
        <dbReference type="ARBA" id="ARBA00023136"/>
    </source>
</evidence>
<dbReference type="GO" id="GO:0004180">
    <property type="term" value="F:carboxypeptidase activity"/>
    <property type="evidence" value="ECO:0007669"/>
    <property type="project" value="UniProtKB-KW"/>
</dbReference>
<evidence type="ECO:0000313" key="19">
    <source>
        <dbReference type="Proteomes" id="UP000034711"/>
    </source>
</evidence>
<keyword evidence="8" id="KW-0133">Cell shape</keyword>
<dbReference type="EC" id="2.4.99.28" evidence="13"/>
<keyword evidence="4" id="KW-0645">Protease</keyword>
<feature type="transmembrane region" description="Helical" evidence="15">
    <location>
        <begin position="36"/>
        <end position="58"/>
    </location>
</feature>
<dbReference type="GO" id="GO:0008658">
    <property type="term" value="F:penicillin binding"/>
    <property type="evidence" value="ECO:0007669"/>
    <property type="project" value="InterPro"/>
</dbReference>
<keyword evidence="11" id="KW-0511">Multifunctional enzyme</keyword>
<dbReference type="Proteomes" id="UP000034711">
    <property type="component" value="Unassembled WGS sequence"/>
</dbReference>
<keyword evidence="6" id="KW-0808">Transferase</keyword>